<dbReference type="InterPro" id="IPR036457">
    <property type="entry name" value="PPM-type-like_dom_sf"/>
</dbReference>
<evidence type="ECO:0000313" key="3">
    <source>
        <dbReference type="EMBL" id="ABS60086.1"/>
    </source>
</evidence>
<evidence type="ECO:0000256" key="1">
    <source>
        <dbReference type="ARBA" id="ARBA00022801"/>
    </source>
</evidence>
<keyword evidence="4" id="KW-1185">Reference proteome</keyword>
<evidence type="ECO:0000313" key="4">
    <source>
        <dbReference type="Proteomes" id="UP000002415"/>
    </source>
</evidence>
<name>A7HJK3_FERNB</name>
<dbReference type="InterPro" id="IPR052016">
    <property type="entry name" value="Bact_Sigma-Reg"/>
</dbReference>
<dbReference type="eggNOG" id="COG5002">
    <property type="taxonomic scope" value="Bacteria"/>
</dbReference>
<proteinExistence type="predicted"/>
<dbReference type="CDD" id="cd00130">
    <property type="entry name" value="PAS"/>
    <property type="match status" value="1"/>
</dbReference>
<dbReference type="Proteomes" id="UP000002415">
    <property type="component" value="Chromosome"/>
</dbReference>
<dbReference type="InterPro" id="IPR001932">
    <property type="entry name" value="PPM-type_phosphatase-like_dom"/>
</dbReference>
<accession>A7HJK3</accession>
<dbReference type="Gene3D" id="3.30.450.20">
    <property type="entry name" value="PAS domain"/>
    <property type="match status" value="1"/>
</dbReference>
<reference evidence="3 4" key="1">
    <citation type="submission" date="2007-07" db="EMBL/GenBank/DDBJ databases">
        <title>Complete sequence of Fervidobacterium nodosum Rt17-B1.</title>
        <authorList>
            <consortium name="US DOE Joint Genome Institute"/>
            <person name="Copeland A."/>
            <person name="Lucas S."/>
            <person name="Lapidus A."/>
            <person name="Barry K."/>
            <person name="Glavina del Rio T."/>
            <person name="Dalin E."/>
            <person name="Tice H."/>
            <person name="Pitluck S."/>
            <person name="Saunders E."/>
            <person name="Brettin T."/>
            <person name="Bruce D."/>
            <person name="Detter J.C."/>
            <person name="Han C."/>
            <person name="Schmutz J."/>
            <person name="Larimer F."/>
            <person name="Land M."/>
            <person name="Hauser L."/>
            <person name="Kyrpides N."/>
            <person name="Mikhailova N."/>
            <person name="Nelson K."/>
            <person name="Gogarten J.P."/>
            <person name="Noll K."/>
            <person name="Richardson P."/>
        </authorList>
    </citation>
    <scope>NUCLEOTIDE SEQUENCE [LARGE SCALE GENOMIC DNA]</scope>
    <source>
        <strain evidence="4">ATCC 35602 / DSM 5306 / Rt17-B1</strain>
    </source>
</reference>
<reference evidence="3 4" key="2">
    <citation type="journal article" date="2009" name="Proc. Natl. Acad. Sci. U.S.A.">
        <title>On the chimeric nature, thermophilic origin, and phylogenetic placement of the Thermotogales.</title>
        <authorList>
            <person name="Zhaxybayeva O."/>
            <person name="Swithers K.S."/>
            <person name="Lapierre P."/>
            <person name="Fournier G.P."/>
            <person name="Bickhart D.M."/>
            <person name="DeBoy R.T."/>
            <person name="Nelson K.E."/>
            <person name="Nesbo C.L."/>
            <person name="Doolittle W.F."/>
            <person name="Gogarten J.P."/>
            <person name="Noll K.M."/>
        </authorList>
    </citation>
    <scope>NUCLEOTIDE SEQUENCE [LARGE SCALE GENOMIC DNA]</scope>
    <source>
        <strain evidence="4">ATCC 35602 / DSM 5306 / Rt17-B1</strain>
    </source>
</reference>
<gene>
    <name evidence="3" type="ordered locus">Fnod_0219</name>
</gene>
<dbReference type="PANTHER" id="PTHR43156:SF2">
    <property type="entry name" value="STAGE II SPORULATION PROTEIN E"/>
    <property type="match status" value="1"/>
</dbReference>
<dbReference type="PANTHER" id="PTHR43156">
    <property type="entry name" value="STAGE II SPORULATION PROTEIN E-RELATED"/>
    <property type="match status" value="1"/>
</dbReference>
<dbReference type="RefSeq" id="WP_011993409.1">
    <property type="nucleotide sequence ID" value="NC_009718.1"/>
</dbReference>
<dbReference type="PROSITE" id="PS50112">
    <property type="entry name" value="PAS"/>
    <property type="match status" value="1"/>
</dbReference>
<evidence type="ECO:0000259" key="2">
    <source>
        <dbReference type="PROSITE" id="PS50112"/>
    </source>
</evidence>
<dbReference type="GO" id="GO:0016791">
    <property type="term" value="F:phosphatase activity"/>
    <property type="evidence" value="ECO:0007669"/>
    <property type="project" value="TreeGrafter"/>
</dbReference>
<sequence length="352" mass="39385">MYKLLSYLEKENVINFLMDLDIPAYIVSKDRVIVFWNKAAQKLTGYSPEDVIGKPCAKQVLNHVDRTGIPVCSTELCPLYQAIKNGIPVQVPFAVYGLTKSGKRRPLSIFGIPIKPNGEVIGAIELFSDAENMHSDMSLAIKIQQAFVPQDTDNVKFFYRPSVGLGGDMIYYNPPWVGIIDISGHGVAAALVSMLLRTIFDIVLSFDPPLHGVPFLIENELKKYQLEDIYFTAILGKLENDVFKFLDIAHPSPVNISKKEILNTINIPPIGFGFSEDYTEEVVNVFNLSDGKLLLYTDGITEEKTKNGMLTTEGLVNLVSPDDNLEMIYLKVLKERMSSLQEDDVTMILLQK</sequence>
<protein>
    <submittedName>
        <fullName evidence="3">Putative PAS/PAC sensor protein</fullName>
    </submittedName>
</protein>
<dbReference type="Gene3D" id="3.60.40.10">
    <property type="entry name" value="PPM-type phosphatase domain"/>
    <property type="match status" value="1"/>
</dbReference>
<dbReference type="NCBIfam" id="TIGR00229">
    <property type="entry name" value="sensory_box"/>
    <property type="match status" value="1"/>
</dbReference>
<dbReference type="SMART" id="SM00331">
    <property type="entry name" value="PP2C_SIG"/>
    <property type="match status" value="1"/>
</dbReference>
<organism evidence="3 4">
    <name type="scientific">Fervidobacterium nodosum (strain ATCC 35602 / DSM 5306 / Rt17-B1)</name>
    <dbReference type="NCBI Taxonomy" id="381764"/>
    <lineage>
        <taxon>Bacteria</taxon>
        <taxon>Thermotogati</taxon>
        <taxon>Thermotogota</taxon>
        <taxon>Thermotogae</taxon>
        <taxon>Thermotogales</taxon>
        <taxon>Fervidobacteriaceae</taxon>
        <taxon>Fervidobacterium</taxon>
    </lineage>
</organism>
<dbReference type="InterPro" id="IPR035965">
    <property type="entry name" value="PAS-like_dom_sf"/>
</dbReference>
<dbReference type="OrthoDB" id="39761at2"/>
<dbReference type="EMBL" id="CP000771">
    <property type="protein sequence ID" value="ABS60086.1"/>
    <property type="molecule type" value="Genomic_DNA"/>
</dbReference>
<keyword evidence="1" id="KW-0378">Hydrolase</keyword>
<dbReference type="SUPFAM" id="SSF55785">
    <property type="entry name" value="PYP-like sensor domain (PAS domain)"/>
    <property type="match status" value="1"/>
</dbReference>
<dbReference type="KEGG" id="fno:Fnod_0219"/>
<dbReference type="STRING" id="381764.Fnod_0219"/>
<dbReference type="HOGENOM" id="CLU_719502_0_0_0"/>
<dbReference type="AlphaFoldDB" id="A7HJK3"/>
<dbReference type="Pfam" id="PF07228">
    <property type="entry name" value="SpoIIE"/>
    <property type="match status" value="1"/>
</dbReference>
<dbReference type="InterPro" id="IPR000014">
    <property type="entry name" value="PAS"/>
</dbReference>
<dbReference type="Pfam" id="PF13426">
    <property type="entry name" value="PAS_9"/>
    <property type="match status" value="1"/>
</dbReference>
<dbReference type="eggNOG" id="COG2208">
    <property type="taxonomic scope" value="Bacteria"/>
</dbReference>
<feature type="domain" description="PAS" evidence="2">
    <location>
        <begin position="9"/>
        <end position="86"/>
    </location>
</feature>